<dbReference type="Gene3D" id="2.40.100.10">
    <property type="entry name" value="Cyclophilin-like"/>
    <property type="match status" value="1"/>
</dbReference>
<evidence type="ECO:0000259" key="3">
    <source>
        <dbReference type="PROSITE" id="PS50072"/>
    </source>
</evidence>
<reference evidence="5" key="1">
    <citation type="submission" date="2016-05" db="EMBL/GenBank/DDBJ databases">
        <authorList>
            <person name="Naeem Raeece"/>
        </authorList>
    </citation>
    <scope>NUCLEOTIDE SEQUENCE [LARGE SCALE GENOMIC DNA]</scope>
</reference>
<evidence type="ECO:0000313" key="5">
    <source>
        <dbReference type="Proteomes" id="UP000078546"/>
    </source>
</evidence>
<dbReference type="InterPro" id="IPR002130">
    <property type="entry name" value="Cyclophilin-type_PPIase_dom"/>
</dbReference>
<gene>
    <name evidence="4" type="ORF">POVCU1_019200</name>
</gene>
<dbReference type="EC" id="5.2.1.8" evidence="2"/>
<keyword evidence="2 4" id="KW-0413">Isomerase</keyword>
<comment type="function">
    <text evidence="2">PPIases accelerate the folding of proteins. It catalyzes the cis-trans isomerization of proline imidic peptide bonds in oligopeptides.</text>
</comment>
<proteinExistence type="inferred from homology"/>
<dbReference type="Pfam" id="PF00160">
    <property type="entry name" value="Pro_isomerase"/>
    <property type="match status" value="1"/>
</dbReference>
<keyword evidence="2" id="KW-0697">Rotamase</keyword>
<dbReference type="PANTHER" id="PTHR45625">
    <property type="entry name" value="PEPTIDYL-PROLYL CIS-TRANS ISOMERASE-RELATED"/>
    <property type="match status" value="1"/>
</dbReference>
<dbReference type="PROSITE" id="PS50072">
    <property type="entry name" value="CSA_PPIASE_2"/>
    <property type="match status" value="1"/>
</dbReference>
<dbReference type="GO" id="GO:0003755">
    <property type="term" value="F:peptidyl-prolyl cis-trans isomerase activity"/>
    <property type="evidence" value="ECO:0007669"/>
    <property type="project" value="UniProtKB-UniRule"/>
</dbReference>
<sequence>MSLTLHTNYGEIKIELFCYEVPKTCKNFLALCASGYYDNTKFHRNIKGFAIQGGDPTSTGKGGESIYGKYFDDEFNSTLKHDRRGMVSMANREPVGEKNRPVKDIIIQSVTIHANPIAEDEAILT</sequence>
<evidence type="ECO:0000256" key="1">
    <source>
        <dbReference type="ARBA" id="ARBA00000971"/>
    </source>
</evidence>
<comment type="catalytic activity">
    <reaction evidence="1 2">
        <text>[protein]-peptidylproline (omega=180) = [protein]-peptidylproline (omega=0)</text>
        <dbReference type="Rhea" id="RHEA:16237"/>
        <dbReference type="Rhea" id="RHEA-COMP:10747"/>
        <dbReference type="Rhea" id="RHEA-COMP:10748"/>
        <dbReference type="ChEBI" id="CHEBI:83833"/>
        <dbReference type="ChEBI" id="CHEBI:83834"/>
        <dbReference type="EC" id="5.2.1.8"/>
    </reaction>
</comment>
<organism evidence="4 5">
    <name type="scientific">Plasmodium ovale curtisi</name>
    <dbReference type="NCBI Taxonomy" id="864141"/>
    <lineage>
        <taxon>Eukaryota</taxon>
        <taxon>Sar</taxon>
        <taxon>Alveolata</taxon>
        <taxon>Apicomplexa</taxon>
        <taxon>Aconoidasida</taxon>
        <taxon>Haemosporida</taxon>
        <taxon>Plasmodiidae</taxon>
        <taxon>Plasmodium</taxon>
        <taxon>Plasmodium (Plasmodium)</taxon>
    </lineage>
</organism>
<protein>
    <recommendedName>
        <fullName evidence="2">Peptidyl-prolyl cis-trans isomerase</fullName>
        <shortName evidence="2">PPIase</shortName>
        <ecNumber evidence="2">5.2.1.8</ecNumber>
    </recommendedName>
</protein>
<comment type="similarity">
    <text evidence="2">Belongs to the cyclophilin-type PPIase family.</text>
</comment>
<evidence type="ECO:0000256" key="2">
    <source>
        <dbReference type="RuleBase" id="RU363019"/>
    </source>
</evidence>
<name>A0A1A8WCU7_PLAOA</name>
<accession>A0A1A8WCU7</accession>
<dbReference type="PRINTS" id="PR00153">
    <property type="entry name" value="CSAPPISMRASE"/>
</dbReference>
<dbReference type="SUPFAM" id="SSF50891">
    <property type="entry name" value="Cyclophilin-like"/>
    <property type="match status" value="1"/>
</dbReference>
<dbReference type="InterPro" id="IPR044666">
    <property type="entry name" value="Cyclophilin_A-like"/>
</dbReference>
<dbReference type="PANTHER" id="PTHR45625:SF2">
    <property type="entry name" value="PEPTIDYL-PROLYL CIS-TRANS ISOMERASE-LIKE 3"/>
    <property type="match status" value="1"/>
</dbReference>
<dbReference type="Proteomes" id="UP000078546">
    <property type="component" value="Unassembled WGS sequence"/>
</dbReference>
<evidence type="ECO:0000313" key="4">
    <source>
        <dbReference type="EMBL" id="SBS90841.1"/>
    </source>
</evidence>
<dbReference type="AlphaFoldDB" id="A0A1A8WCU7"/>
<dbReference type="EMBL" id="FLQV01000354">
    <property type="protein sequence ID" value="SBS90841.1"/>
    <property type="molecule type" value="Genomic_DNA"/>
</dbReference>
<dbReference type="InterPro" id="IPR029000">
    <property type="entry name" value="Cyclophilin-like_dom_sf"/>
</dbReference>
<dbReference type="GO" id="GO:0071013">
    <property type="term" value="C:catalytic step 2 spliceosome"/>
    <property type="evidence" value="ECO:0007669"/>
    <property type="project" value="TreeGrafter"/>
</dbReference>
<feature type="domain" description="PPIase cyclophilin-type" evidence="3">
    <location>
        <begin position="6"/>
        <end position="94"/>
    </location>
</feature>